<protein>
    <submittedName>
        <fullName evidence="13">Unannotated protein</fullName>
    </submittedName>
</protein>
<evidence type="ECO:0000313" key="9">
    <source>
        <dbReference type="EMBL" id="CAB4666268.1"/>
    </source>
</evidence>
<evidence type="ECO:0000256" key="3">
    <source>
        <dbReference type="ARBA" id="ARBA00022490"/>
    </source>
</evidence>
<dbReference type="SUPFAM" id="SSF53244">
    <property type="entry name" value="MurD-like peptide ligases, peptide-binding domain"/>
    <property type="match status" value="1"/>
</dbReference>
<dbReference type="HAMAP" id="MF_00639">
    <property type="entry name" value="MurD"/>
    <property type="match status" value="1"/>
</dbReference>
<dbReference type="GO" id="GO:0005524">
    <property type="term" value="F:ATP binding"/>
    <property type="evidence" value="ECO:0007669"/>
    <property type="project" value="UniProtKB-KW"/>
</dbReference>
<reference evidence="13" key="1">
    <citation type="submission" date="2020-05" db="EMBL/GenBank/DDBJ databases">
        <authorList>
            <person name="Chiriac C."/>
            <person name="Salcher M."/>
            <person name="Ghai R."/>
            <person name="Kavagutti S V."/>
        </authorList>
    </citation>
    <scope>NUCLEOTIDE SEQUENCE</scope>
</reference>
<name>A0A6J7TF68_9ZZZZ</name>
<keyword evidence="6" id="KW-0067">ATP-binding</keyword>
<keyword evidence="5" id="KW-0547">Nucleotide-binding</keyword>
<dbReference type="UniPathway" id="UPA00219"/>
<keyword evidence="4" id="KW-0436">Ligase</keyword>
<dbReference type="EMBL" id="CAEZWT010000021">
    <property type="protein sequence ID" value="CAB4666268.1"/>
    <property type="molecule type" value="Genomic_DNA"/>
</dbReference>
<gene>
    <name evidence="9" type="ORF">UFOPK2289_00857</name>
    <name evidence="10" type="ORF">UFOPK2822_01095</name>
    <name evidence="11" type="ORF">UFOPK3346_00495</name>
    <name evidence="12" type="ORF">UFOPK3670_00411</name>
    <name evidence="13" type="ORF">UFOPK4308_00171</name>
</gene>
<dbReference type="GO" id="GO:0008360">
    <property type="term" value="P:regulation of cell shape"/>
    <property type="evidence" value="ECO:0007669"/>
    <property type="project" value="InterPro"/>
</dbReference>
<dbReference type="InterPro" id="IPR013221">
    <property type="entry name" value="Mur_ligase_cen"/>
</dbReference>
<dbReference type="EMBL" id="CAEZZC010000015">
    <property type="protein sequence ID" value="CAB4755466.1"/>
    <property type="molecule type" value="Genomic_DNA"/>
</dbReference>
<evidence type="ECO:0000256" key="6">
    <source>
        <dbReference type="ARBA" id="ARBA00022840"/>
    </source>
</evidence>
<dbReference type="InterPro" id="IPR036565">
    <property type="entry name" value="Mur-like_cat_sf"/>
</dbReference>
<evidence type="ECO:0000313" key="13">
    <source>
        <dbReference type="EMBL" id="CAB5052474.1"/>
    </source>
</evidence>
<feature type="domain" description="Mur ligase central" evidence="8">
    <location>
        <begin position="103"/>
        <end position="282"/>
    </location>
</feature>
<comment type="pathway">
    <text evidence="2">Cell wall biogenesis; peptidoglycan biosynthesis.</text>
</comment>
<comment type="subcellular location">
    <subcellularLocation>
        <location evidence="1">Cytoplasm</location>
    </subcellularLocation>
</comment>
<dbReference type="Gene3D" id="3.40.1190.10">
    <property type="entry name" value="Mur-like, catalytic domain"/>
    <property type="match status" value="1"/>
</dbReference>
<dbReference type="InterPro" id="IPR036615">
    <property type="entry name" value="Mur_ligase_C_dom_sf"/>
</dbReference>
<organism evidence="13">
    <name type="scientific">freshwater metagenome</name>
    <dbReference type="NCBI Taxonomy" id="449393"/>
    <lineage>
        <taxon>unclassified sequences</taxon>
        <taxon>metagenomes</taxon>
        <taxon>ecological metagenomes</taxon>
    </lineage>
</organism>
<dbReference type="SUPFAM" id="SSF53623">
    <property type="entry name" value="MurD-like peptide ligases, catalytic domain"/>
    <property type="match status" value="1"/>
</dbReference>
<dbReference type="EMBL" id="CAFBMV010000002">
    <property type="protein sequence ID" value="CAB4916741.1"/>
    <property type="molecule type" value="Genomic_DNA"/>
</dbReference>
<evidence type="ECO:0000259" key="7">
    <source>
        <dbReference type="Pfam" id="PF02875"/>
    </source>
</evidence>
<dbReference type="SUPFAM" id="SSF51984">
    <property type="entry name" value="MurCD N-terminal domain"/>
    <property type="match status" value="1"/>
</dbReference>
<keyword evidence="3" id="KW-0963">Cytoplasm</keyword>
<sequence length="451" mass="48299">MKSNDFKGAHVLVLGAGVTGQSVKKVLTSFGAIVTLVDDALETPSDFSISQTDWKIAIASPGWPVDHPLVKELNSQGVSVISEIDLAWDLHLDLAPSQKWLAITGTNGKTTSVELTTAMLNSGGLNATACGNIGDTVIEAIMHEPPYDHLVLEISSYQLKWSKKPEFVSAAILNIADDHVDWHGSFEDYVASKISILDRSAIAVLNAGDGEVVLATQNWQGRKVFYSLDTPGAGEMGVVEDLLLDRAFVADAEEATVVAELAEVQPMAAHNVSNALAAAALALSVGVSHEDIRRTIKDFRPGRHRIETVLVSDGITWINDSKATNPHAALASLMSQESIIWIAGGLAKGAKMGDLVSRVHGRVKAAILIGRDRELIADELTRVAPQVQILRIDAAEENSLMEEVVRAALDLAKTGDVVMLAPACASMDQFISYSDRGDQFAEAVRKLVGKK</sequence>
<evidence type="ECO:0000256" key="1">
    <source>
        <dbReference type="ARBA" id="ARBA00004496"/>
    </source>
</evidence>
<dbReference type="InterPro" id="IPR005762">
    <property type="entry name" value="MurD"/>
</dbReference>
<dbReference type="AlphaFoldDB" id="A0A6J7TF68"/>
<evidence type="ECO:0000259" key="8">
    <source>
        <dbReference type="Pfam" id="PF08245"/>
    </source>
</evidence>
<dbReference type="EMBL" id="CAFBQL010000001">
    <property type="protein sequence ID" value="CAB5052474.1"/>
    <property type="molecule type" value="Genomic_DNA"/>
</dbReference>
<dbReference type="Pfam" id="PF02875">
    <property type="entry name" value="Mur_ligase_C"/>
    <property type="match status" value="1"/>
</dbReference>
<evidence type="ECO:0000313" key="11">
    <source>
        <dbReference type="EMBL" id="CAB4861541.1"/>
    </source>
</evidence>
<evidence type="ECO:0000313" key="10">
    <source>
        <dbReference type="EMBL" id="CAB4755466.1"/>
    </source>
</evidence>
<dbReference type="GO" id="GO:0008764">
    <property type="term" value="F:UDP-N-acetylmuramoylalanine-D-glutamate ligase activity"/>
    <property type="evidence" value="ECO:0007669"/>
    <property type="project" value="UniProtKB-EC"/>
</dbReference>
<dbReference type="Gene3D" id="3.40.50.720">
    <property type="entry name" value="NAD(P)-binding Rossmann-like Domain"/>
    <property type="match status" value="1"/>
</dbReference>
<evidence type="ECO:0000256" key="2">
    <source>
        <dbReference type="ARBA" id="ARBA00004752"/>
    </source>
</evidence>
<dbReference type="PANTHER" id="PTHR43692:SF1">
    <property type="entry name" value="UDP-N-ACETYLMURAMOYLALANINE--D-GLUTAMATE LIGASE"/>
    <property type="match status" value="1"/>
</dbReference>
<dbReference type="NCBIfam" id="TIGR01087">
    <property type="entry name" value="murD"/>
    <property type="match status" value="1"/>
</dbReference>
<dbReference type="GO" id="GO:0051301">
    <property type="term" value="P:cell division"/>
    <property type="evidence" value="ECO:0007669"/>
    <property type="project" value="InterPro"/>
</dbReference>
<evidence type="ECO:0000313" key="12">
    <source>
        <dbReference type="EMBL" id="CAB4916741.1"/>
    </source>
</evidence>
<dbReference type="Pfam" id="PF08245">
    <property type="entry name" value="Mur_ligase_M"/>
    <property type="match status" value="1"/>
</dbReference>
<dbReference type="GO" id="GO:0009252">
    <property type="term" value="P:peptidoglycan biosynthetic process"/>
    <property type="evidence" value="ECO:0007669"/>
    <property type="project" value="UniProtKB-UniPathway"/>
</dbReference>
<dbReference type="GO" id="GO:0005737">
    <property type="term" value="C:cytoplasm"/>
    <property type="evidence" value="ECO:0007669"/>
    <property type="project" value="UniProtKB-SubCell"/>
</dbReference>
<evidence type="ECO:0000256" key="5">
    <source>
        <dbReference type="ARBA" id="ARBA00022741"/>
    </source>
</evidence>
<dbReference type="PANTHER" id="PTHR43692">
    <property type="entry name" value="UDP-N-ACETYLMURAMOYLALANINE--D-GLUTAMATE LIGASE"/>
    <property type="match status" value="1"/>
</dbReference>
<proteinExistence type="inferred from homology"/>
<evidence type="ECO:0000256" key="4">
    <source>
        <dbReference type="ARBA" id="ARBA00022598"/>
    </source>
</evidence>
<accession>A0A6J7TF68</accession>
<feature type="domain" description="Mur ligase C-terminal" evidence="7">
    <location>
        <begin position="304"/>
        <end position="424"/>
    </location>
</feature>
<dbReference type="Gene3D" id="3.90.190.20">
    <property type="entry name" value="Mur ligase, C-terminal domain"/>
    <property type="match status" value="1"/>
</dbReference>
<dbReference type="InterPro" id="IPR004101">
    <property type="entry name" value="Mur_ligase_C"/>
</dbReference>
<dbReference type="EMBL" id="CAFBLE010000003">
    <property type="protein sequence ID" value="CAB4861541.1"/>
    <property type="molecule type" value="Genomic_DNA"/>
</dbReference>